<keyword evidence="2" id="KW-1185">Reference proteome</keyword>
<dbReference type="EMBL" id="JABEPP010000002">
    <property type="protein sequence ID" value="NNM72505.1"/>
    <property type="molecule type" value="Genomic_DNA"/>
</dbReference>
<evidence type="ECO:0000313" key="1">
    <source>
        <dbReference type="EMBL" id="NNM72505.1"/>
    </source>
</evidence>
<protein>
    <submittedName>
        <fullName evidence="1">Uncharacterized protein</fullName>
    </submittedName>
</protein>
<name>A0A849I883_9HYPH</name>
<proteinExistence type="predicted"/>
<evidence type="ECO:0000313" key="2">
    <source>
        <dbReference type="Proteomes" id="UP000564885"/>
    </source>
</evidence>
<dbReference type="AlphaFoldDB" id="A0A849I883"/>
<organism evidence="1 2">
    <name type="scientific">Enterovirga aerilata</name>
    <dbReference type="NCBI Taxonomy" id="2730920"/>
    <lineage>
        <taxon>Bacteria</taxon>
        <taxon>Pseudomonadati</taxon>
        <taxon>Pseudomonadota</taxon>
        <taxon>Alphaproteobacteria</taxon>
        <taxon>Hyphomicrobiales</taxon>
        <taxon>Methylobacteriaceae</taxon>
        <taxon>Enterovirga</taxon>
    </lineage>
</organism>
<sequence>MTSVAEIEDAVSRLPPEDLAAFRAWFEAFEAERFDRRITEDAASGKLDRLAEEALADLRRGDVREL</sequence>
<dbReference type="Proteomes" id="UP000564885">
    <property type="component" value="Unassembled WGS sequence"/>
</dbReference>
<gene>
    <name evidence="1" type="ORF">HJG44_08905</name>
</gene>
<comment type="caution">
    <text evidence="1">The sequence shown here is derived from an EMBL/GenBank/DDBJ whole genome shotgun (WGS) entry which is preliminary data.</text>
</comment>
<dbReference type="RefSeq" id="WP_171217969.1">
    <property type="nucleotide sequence ID" value="NZ_JABEPP010000002.1"/>
</dbReference>
<accession>A0A849I883</accession>
<reference evidence="1 2" key="1">
    <citation type="submission" date="2020-04" db="EMBL/GenBank/DDBJ databases">
        <title>Enterovirga sp. isolate from soil.</title>
        <authorList>
            <person name="Chea S."/>
            <person name="Kim D.-U."/>
        </authorList>
    </citation>
    <scope>NUCLEOTIDE SEQUENCE [LARGE SCALE GENOMIC DNA]</scope>
    <source>
        <strain evidence="1 2">DB1703</strain>
    </source>
</reference>